<sequence>MSGPATDAAQQPPATSVVEDFKAAFRRLASGVCVVTFARGEDLHGFTATSVTSISADPPMLLFCVSRRSDSFDSMVPGARIGVSVLSEEQRGLSDAFASKVLPGRYRHIPSSRLGGAPVLRDALARIAAVVVRIVPAGDNIVVFCEVEAAEPGRPGRPLLYGEGGYLAADTEPAG</sequence>
<protein>
    <submittedName>
        <fullName evidence="3">Flavin reductase</fullName>
        <ecNumber evidence="3">1.5.1.-</ecNumber>
    </submittedName>
</protein>
<dbReference type="GO" id="GO:0006208">
    <property type="term" value="P:pyrimidine nucleobase catabolic process"/>
    <property type="evidence" value="ECO:0007669"/>
    <property type="project" value="TreeGrafter"/>
</dbReference>
<dbReference type="SMART" id="SM00903">
    <property type="entry name" value="Flavin_Reduct"/>
    <property type="match status" value="1"/>
</dbReference>
<keyword evidence="4" id="KW-1185">Reference proteome</keyword>
<organism evidence="3 4">
    <name type="scientific">Hansschlegelia beijingensis</name>
    <dbReference type="NCBI Taxonomy" id="1133344"/>
    <lineage>
        <taxon>Bacteria</taxon>
        <taxon>Pseudomonadati</taxon>
        <taxon>Pseudomonadota</taxon>
        <taxon>Alphaproteobacteria</taxon>
        <taxon>Hyphomicrobiales</taxon>
        <taxon>Methylopilaceae</taxon>
        <taxon>Hansschlegelia</taxon>
    </lineage>
</organism>
<dbReference type="RefSeq" id="WP_183395235.1">
    <property type="nucleotide sequence ID" value="NZ_JACIDR010000003.1"/>
</dbReference>
<dbReference type="AlphaFoldDB" id="A0A7W6GH35"/>
<feature type="domain" description="Flavin reductase like" evidence="2">
    <location>
        <begin position="25"/>
        <end position="168"/>
    </location>
</feature>
<dbReference type="EMBL" id="JACIDR010000003">
    <property type="protein sequence ID" value="MBB3973354.1"/>
    <property type="molecule type" value="Genomic_DNA"/>
</dbReference>
<dbReference type="InterPro" id="IPR002563">
    <property type="entry name" value="Flavin_Rdtase-like_dom"/>
</dbReference>
<dbReference type="InterPro" id="IPR050268">
    <property type="entry name" value="NADH-dep_flavin_reductase"/>
</dbReference>
<proteinExistence type="predicted"/>
<dbReference type="EC" id="1.5.1.-" evidence="3"/>
<dbReference type="Pfam" id="PF01613">
    <property type="entry name" value="Flavin_Reduct"/>
    <property type="match status" value="1"/>
</dbReference>
<dbReference type="PANTHER" id="PTHR30466:SF1">
    <property type="entry name" value="FMN REDUCTASE (NADH) RUTF"/>
    <property type="match status" value="1"/>
</dbReference>
<dbReference type="SUPFAM" id="SSF50475">
    <property type="entry name" value="FMN-binding split barrel"/>
    <property type="match status" value="1"/>
</dbReference>
<evidence type="ECO:0000313" key="4">
    <source>
        <dbReference type="Proteomes" id="UP000528964"/>
    </source>
</evidence>
<dbReference type="GO" id="GO:0042602">
    <property type="term" value="F:riboflavin reductase (NADPH) activity"/>
    <property type="evidence" value="ECO:0007669"/>
    <property type="project" value="TreeGrafter"/>
</dbReference>
<accession>A0A7W6GH35</accession>
<comment type="caution">
    <text evidence="3">The sequence shown here is derived from an EMBL/GenBank/DDBJ whole genome shotgun (WGS) entry which is preliminary data.</text>
</comment>
<gene>
    <name evidence="3" type="ORF">GGR24_002024</name>
</gene>
<dbReference type="InterPro" id="IPR012349">
    <property type="entry name" value="Split_barrel_FMN-bd"/>
</dbReference>
<dbReference type="Proteomes" id="UP000528964">
    <property type="component" value="Unassembled WGS sequence"/>
</dbReference>
<dbReference type="Gene3D" id="2.30.110.10">
    <property type="entry name" value="Electron Transport, Fmn-binding Protein, Chain A"/>
    <property type="match status" value="1"/>
</dbReference>
<evidence type="ECO:0000256" key="1">
    <source>
        <dbReference type="ARBA" id="ARBA00023002"/>
    </source>
</evidence>
<keyword evidence="1 3" id="KW-0560">Oxidoreductase</keyword>
<reference evidence="3 4" key="1">
    <citation type="submission" date="2020-08" db="EMBL/GenBank/DDBJ databases">
        <title>Genomic Encyclopedia of Type Strains, Phase IV (KMG-IV): sequencing the most valuable type-strain genomes for metagenomic binning, comparative biology and taxonomic classification.</title>
        <authorList>
            <person name="Goeker M."/>
        </authorList>
    </citation>
    <scope>NUCLEOTIDE SEQUENCE [LARGE SCALE GENOMIC DNA]</scope>
    <source>
        <strain evidence="3 4">DSM 25481</strain>
    </source>
</reference>
<evidence type="ECO:0000313" key="3">
    <source>
        <dbReference type="EMBL" id="MBB3973354.1"/>
    </source>
</evidence>
<name>A0A7W6GH35_9HYPH</name>
<dbReference type="PANTHER" id="PTHR30466">
    <property type="entry name" value="FLAVIN REDUCTASE"/>
    <property type="match status" value="1"/>
</dbReference>
<evidence type="ECO:0000259" key="2">
    <source>
        <dbReference type="SMART" id="SM00903"/>
    </source>
</evidence>
<dbReference type="GO" id="GO:0010181">
    <property type="term" value="F:FMN binding"/>
    <property type="evidence" value="ECO:0007669"/>
    <property type="project" value="InterPro"/>
</dbReference>